<dbReference type="SUPFAM" id="SSF74650">
    <property type="entry name" value="Galactose mutarotase-like"/>
    <property type="match status" value="1"/>
</dbReference>
<dbReference type="RefSeq" id="WP_087111032.1">
    <property type="nucleotide sequence ID" value="NZ_CBCSCN010000006.1"/>
</dbReference>
<dbReference type="PANTHER" id="PTHR46323">
    <property type="entry name" value="BETA-GALACTOSIDASE"/>
    <property type="match status" value="1"/>
</dbReference>
<dbReference type="InterPro" id="IPR004199">
    <property type="entry name" value="B-gal_small/dom_5"/>
</dbReference>
<dbReference type="Gene3D" id="2.60.120.260">
    <property type="entry name" value="Galactose-binding domain-like"/>
    <property type="match status" value="1"/>
</dbReference>
<organism evidence="11 12">
    <name type="scientific">Parendozoicomonas haliclonae</name>
    <dbReference type="NCBI Taxonomy" id="1960125"/>
    <lineage>
        <taxon>Bacteria</taxon>
        <taxon>Pseudomonadati</taxon>
        <taxon>Pseudomonadota</taxon>
        <taxon>Gammaproteobacteria</taxon>
        <taxon>Oceanospirillales</taxon>
        <taxon>Endozoicomonadaceae</taxon>
        <taxon>Parendozoicomonas</taxon>
    </lineage>
</organism>
<keyword evidence="7" id="KW-0915">Sodium</keyword>
<dbReference type="Pfam" id="PF02837">
    <property type="entry name" value="Glyco_hydro_2_N"/>
    <property type="match status" value="1"/>
</dbReference>
<dbReference type="GO" id="GO:0030246">
    <property type="term" value="F:carbohydrate binding"/>
    <property type="evidence" value="ECO:0007669"/>
    <property type="project" value="InterPro"/>
</dbReference>
<dbReference type="InterPro" id="IPR013783">
    <property type="entry name" value="Ig-like_fold"/>
</dbReference>
<proteinExistence type="inferred from homology"/>
<dbReference type="GO" id="GO:0009341">
    <property type="term" value="C:beta-galactosidase complex"/>
    <property type="evidence" value="ECO:0007669"/>
    <property type="project" value="InterPro"/>
</dbReference>
<evidence type="ECO:0000256" key="1">
    <source>
        <dbReference type="ARBA" id="ARBA00001412"/>
    </source>
</evidence>
<keyword evidence="8 11" id="KW-0326">Glycosidase</keyword>
<gene>
    <name evidence="11" type="primary">lacZ_2</name>
    <name evidence="11" type="ORF">EHSB41UT_02861</name>
</gene>
<dbReference type="PROSITE" id="PS00719">
    <property type="entry name" value="GLYCOSYL_HYDROL_F2_1"/>
    <property type="match status" value="1"/>
</dbReference>
<dbReference type="NCBIfam" id="NF007074">
    <property type="entry name" value="PRK09525.1"/>
    <property type="match status" value="1"/>
</dbReference>
<comment type="cofactor">
    <cofactor evidence="2">
        <name>Na(+)</name>
        <dbReference type="ChEBI" id="CHEBI:29101"/>
    </cofactor>
</comment>
<evidence type="ECO:0000313" key="11">
    <source>
        <dbReference type="EMBL" id="SMA48723.1"/>
    </source>
</evidence>
<evidence type="ECO:0000313" key="12">
    <source>
        <dbReference type="Proteomes" id="UP000196573"/>
    </source>
</evidence>
<dbReference type="InterPro" id="IPR050347">
    <property type="entry name" value="Bact_Beta-galactosidase"/>
</dbReference>
<keyword evidence="12" id="KW-1185">Reference proteome</keyword>
<keyword evidence="6 11" id="KW-0378">Hydrolase</keyword>
<comment type="similarity">
    <text evidence="3">Belongs to the glycosyl hydrolase 2 family.</text>
</comment>
<evidence type="ECO:0000256" key="3">
    <source>
        <dbReference type="ARBA" id="ARBA00007401"/>
    </source>
</evidence>
<dbReference type="PRINTS" id="PR00132">
    <property type="entry name" value="GLHYDRLASE2"/>
</dbReference>
<dbReference type="Pfam" id="PF02929">
    <property type="entry name" value="Bgal_small_N"/>
    <property type="match status" value="1"/>
</dbReference>
<dbReference type="InterPro" id="IPR032312">
    <property type="entry name" value="LacZ_4"/>
</dbReference>
<sequence>MISNLDIPAILQRRDWENQSVTGLHRLPAHAPLAGWNDLATALTVEPETDSGRTYLNGDWDFCLFDQPESVPESFIKPDFQTIGWNKIPVPSNWQMHGHDCPVYTNVVYPFPFNPPHVPADNPTGCYRVSFTAPDNWQEQDTRIVFDGVNSAFHCWLNGHYLGYSQDSRLPAEFSLNHALADGENTLAVMVIRWSDGSYLEDQDMWWLSGIFRDVYILPKAKTHIADFQIEALPVHSYRDGELSISLQLNTFVPEQKVFASLVDGNSSTILERLPVEASRYRDERNFAEPVFKASVQIRDIQLWSAEYPNLYRLLLWLENDEGQITDIESCEVGFREIVIKDGLLCLNGQPLLLRGVNRHEHDQLTGHTLSRNSMEQDIRLMKQHNFNAVRNAHYPNAPLWYRLCDRLGLYMMDEANLETHGAEPFNRFTNDTAWHQAVVERSTRMVPRTRNHASVIIWSLGNESGYGRNLQSAYHWIKNTDKTRPVQYEAGGSDTDITDILCPMYARTHKDLWQGTVHKWSLDKYLSQPGETRPLILCEYSHAMGNSLGGYGEYWDAFHKLPRLQGGFVWDWVDQGFLRTDDNDQAYWAYGGDFPDQGDGKYINDRQFCINGIVSPDRTARPQLLEAKYVHQYLQFALNSHTLTLSNGYNFDDLSNMALHWSLKSNGETLQAGVIENIFTKPGCERAFELTIQQPKLLPDIEYFVHCEVQLKTATDWADAGHITAHSQFALNWPVPLSITAPANTDTLKVQDDEQHITISGKDFSFIFNRSSATLEQWHCNHQNQLAQPLTDHFYRAMTDNDLAPFEVLTPDVYGKDWLEAGLNTLQGRGVSIQCWPLGNQQVLVETRRAYGTDTDRNIIHTQHQYRIYADGRCEIAVNVEVRADLPPLPRVGLQLVLTQNVDTVDWFGRGPWENYPDRCRGALIDCYQLPFSEMQTTYVVPQENGARSDVREMTLLNDNQRLSFVGKQPLVMTLSPYSTKTLDKALHIHELKPEGKTWLWIDGFHMGLGGDDSWSKSVHDAYLLTKTHYQYGLSLIAK</sequence>
<dbReference type="InterPro" id="IPR017853">
    <property type="entry name" value="GH"/>
</dbReference>
<dbReference type="FunFam" id="3.20.20.80:FF:000018">
    <property type="entry name" value="Beta-galactosidase"/>
    <property type="match status" value="1"/>
</dbReference>
<dbReference type="Pfam" id="PF02836">
    <property type="entry name" value="Glyco_hydro_2_C"/>
    <property type="match status" value="1"/>
</dbReference>
<dbReference type="SUPFAM" id="SSF49303">
    <property type="entry name" value="beta-Galactosidase/glucuronidase domain"/>
    <property type="match status" value="2"/>
</dbReference>
<evidence type="ECO:0000256" key="7">
    <source>
        <dbReference type="ARBA" id="ARBA00023053"/>
    </source>
</evidence>
<dbReference type="Gene3D" id="3.20.20.80">
    <property type="entry name" value="Glycosidases"/>
    <property type="match status" value="1"/>
</dbReference>
<dbReference type="AlphaFoldDB" id="A0A1X7ALZ2"/>
<protein>
    <recommendedName>
        <fullName evidence="5">Beta-galactosidase</fullName>
        <ecNumber evidence="4">3.2.1.23</ecNumber>
    </recommendedName>
    <alternativeName>
        <fullName evidence="9">Lactase</fullName>
    </alternativeName>
</protein>
<dbReference type="EC" id="3.2.1.23" evidence="4"/>
<evidence type="ECO:0000256" key="6">
    <source>
        <dbReference type="ARBA" id="ARBA00022801"/>
    </source>
</evidence>
<comment type="catalytic activity">
    <reaction evidence="1">
        <text>Hydrolysis of terminal non-reducing beta-D-galactose residues in beta-D-galactosides.</text>
        <dbReference type="EC" id="3.2.1.23"/>
    </reaction>
</comment>
<dbReference type="SUPFAM" id="SSF51445">
    <property type="entry name" value="(Trans)glycosidases"/>
    <property type="match status" value="1"/>
</dbReference>
<reference evidence="11 12" key="1">
    <citation type="submission" date="2017-03" db="EMBL/GenBank/DDBJ databases">
        <authorList>
            <person name="Afonso C.L."/>
            <person name="Miller P.J."/>
            <person name="Scott M.A."/>
            <person name="Spackman E."/>
            <person name="Goraichik I."/>
            <person name="Dimitrov K.M."/>
            <person name="Suarez D.L."/>
            <person name="Swayne D.E."/>
        </authorList>
    </citation>
    <scope>NUCLEOTIDE SEQUENCE [LARGE SCALE GENOMIC DNA]</scope>
    <source>
        <strain evidence="11">SB41UT1</strain>
    </source>
</reference>
<dbReference type="Gene3D" id="2.70.98.10">
    <property type="match status" value="1"/>
</dbReference>
<evidence type="ECO:0000256" key="9">
    <source>
        <dbReference type="ARBA" id="ARBA00032230"/>
    </source>
</evidence>
<dbReference type="GO" id="GO:0005990">
    <property type="term" value="P:lactose catabolic process"/>
    <property type="evidence" value="ECO:0007669"/>
    <property type="project" value="TreeGrafter"/>
</dbReference>
<evidence type="ECO:0000256" key="4">
    <source>
        <dbReference type="ARBA" id="ARBA00012756"/>
    </source>
</evidence>
<dbReference type="EMBL" id="FWPT01000006">
    <property type="protein sequence ID" value="SMA48723.1"/>
    <property type="molecule type" value="Genomic_DNA"/>
</dbReference>
<dbReference type="InterPro" id="IPR023230">
    <property type="entry name" value="Glyco_hydro_2_CS"/>
</dbReference>
<dbReference type="OrthoDB" id="9758603at2"/>
<dbReference type="InterPro" id="IPR014718">
    <property type="entry name" value="GH-type_carb-bd"/>
</dbReference>
<evidence type="ECO:0000256" key="2">
    <source>
        <dbReference type="ARBA" id="ARBA00001959"/>
    </source>
</evidence>
<dbReference type="InterPro" id="IPR036156">
    <property type="entry name" value="Beta-gal/glucu_dom_sf"/>
</dbReference>
<evidence type="ECO:0000259" key="10">
    <source>
        <dbReference type="SMART" id="SM01038"/>
    </source>
</evidence>
<dbReference type="Proteomes" id="UP000196573">
    <property type="component" value="Unassembled WGS sequence"/>
</dbReference>
<dbReference type="SUPFAM" id="SSF49785">
    <property type="entry name" value="Galactose-binding domain-like"/>
    <property type="match status" value="1"/>
</dbReference>
<accession>A0A1X7ALZ2</accession>
<dbReference type="GO" id="GO:0004565">
    <property type="term" value="F:beta-galactosidase activity"/>
    <property type="evidence" value="ECO:0007669"/>
    <property type="project" value="UniProtKB-EC"/>
</dbReference>
<dbReference type="InterPro" id="IPR006103">
    <property type="entry name" value="Glyco_hydro_2_cat"/>
</dbReference>
<evidence type="ECO:0000256" key="5">
    <source>
        <dbReference type="ARBA" id="ARBA00013303"/>
    </source>
</evidence>
<dbReference type="InterPro" id="IPR006101">
    <property type="entry name" value="Glyco_hydro_2"/>
</dbReference>
<dbReference type="PANTHER" id="PTHR46323:SF2">
    <property type="entry name" value="BETA-GALACTOSIDASE"/>
    <property type="match status" value="1"/>
</dbReference>
<dbReference type="Gene3D" id="2.60.40.10">
    <property type="entry name" value="Immunoglobulins"/>
    <property type="match status" value="2"/>
</dbReference>
<dbReference type="InterPro" id="IPR011013">
    <property type="entry name" value="Gal_mutarotase_sf_dom"/>
</dbReference>
<name>A0A1X7ALZ2_9GAMM</name>
<dbReference type="SMART" id="SM01038">
    <property type="entry name" value="Bgal_small_N"/>
    <property type="match status" value="1"/>
</dbReference>
<evidence type="ECO:0000256" key="8">
    <source>
        <dbReference type="ARBA" id="ARBA00023295"/>
    </source>
</evidence>
<dbReference type="Pfam" id="PF16353">
    <property type="entry name" value="LacZ_4"/>
    <property type="match status" value="1"/>
</dbReference>
<dbReference type="InterPro" id="IPR006104">
    <property type="entry name" value="Glyco_hydro_2_N"/>
</dbReference>
<dbReference type="InterPro" id="IPR008979">
    <property type="entry name" value="Galactose-bd-like_sf"/>
</dbReference>
<feature type="domain" description="Beta galactosidase small chain/" evidence="10">
    <location>
        <begin position="759"/>
        <end position="1038"/>
    </location>
</feature>